<dbReference type="InterPro" id="IPR043595">
    <property type="entry name" value="FaeB/C/D"/>
</dbReference>
<evidence type="ECO:0000256" key="4">
    <source>
        <dbReference type="ARBA" id="ARBA00022729"/>
    </source>
</evidence>
<dbReference type="PANTHER" id="PTHR38050">
    <property type="match status" value="1"/>
</dbReference>
<evidence type="ECO:0000259" key="8">
    <source>
        <dbReference type="Pfam" id="PF02230"/>
    </source>
</evidence>
<name>A0A6J7E6U5_9ZZZZ</name>
<sequence>MNVTSRRALAALSAGALLSTLLTSSASAALDDGYPPGEAAPGRTCGTDAVGRKTVSSFTGKALSCILINGVARWWIDGDPLPAVEVATPAASVAPAASGAPKAAPPVAATDAFMWNKGVKVAKGSKFITIAGDRPAQVLIPGSLKAKVAAPLIVALHGFTASTSELMSLMDLSGEANKRGVVLAVPSGTRNNDGLTFWNATGSCCDFNGSGVDDSKYLMDLVKQVSSKVSIDQKRIYFVGHSNGGFMSYTVACANSDKVAAVVNLEGSTYADPSMCKANHPVSVLQINGTADELIHIAGGNVFDDPKQPYPSVSDETSFWAGVNGCTSKISAIAKGAKFNYESAIAGSETTKSAYKCPKGVAVEMWTIADGHHVPKLNSAFISAVFDFLLAHKK</sequence>
<evidence type="ECO:0000313" key="9">
    <source>
        <dbReference type="EMBL" id="CAB4878777.1"/>
    </source>
</evidence>
<comment type="subcellular location">
    <subcellularLocation>
        <location evidence="1">Secreted</location>
    </subcellularLocation>
</comment>
<proteinExistence type="predicted"/>
<keyword evidence="5" id="KW-0378">Hydrolase</keyword>
<dbReference type="AlphaFoldDB" id="A0A6J7E6U5"/>
<evidence type="ECO:0000256" key="1">
    <source>
        <dbReference type="ARBA" id="ARBA00004613"/>
    </source>
</evidence>
<dbReference type="Pfam" id="PF02230">
    <property type="entry name" value="Abhydrolase_2"/>
    <property type="match status" value="1"/>
</dbReference>
<dbReference type="InterPro" id="IPR003140">
    <property type="entry name" value="PLipase/COase/thioEstase"/>
</dbReference>
<gene>
    <name evidence="9" type="ORF">UFOPK3328_01529</name>
</gene>
<dbReference type="SUPFAM" id="SSF53474">
    <property type="entry name" value="alpha/beta-Hydrolases"/>
    <property type="match status" value="1"/>
</dbReference>
<accession>A0A6J7E6U5</accession>
<keyword evidence="4" id="KW-0732">Signal</keyword>
<protein>
    <submittedName>
        <fullName evidence="9">Unannotated protein</fullName>
    </submittedName>
</protein>
<keyword evidence="3" id="KW-0858">Xylan degradation</keyword>
<dbReference type="Gene3D" id="3.40.50.1820">
    <property type="entry name" value="alpha/beta hydrolase"/>
    <property type="match status" value="1"/>
</dbReference>
<evidence type="ECO:0000256" key="2">
    <source>
        <dbReference type="ARBA" id="ARBA00022525"/>
    </source>
</evidence>
<dbReference type="InterPro" id="IPR029058">
    <property type="entry name" value="AB_hydrolase_fold"/>
</dbReference>
<evidence type="ECO:0000256" key="5">
    <source>
        <dbReference type="ARBA" id="ARBA00022801"/>
    </source>
</evidence>
<keyword evidence="6" id="KW-0119">Carbohydrate metabolism</keyword>
<dbReference type="GO" id="GO:0030600">
    <property type="term" value="F:feruloyl esterase activity"/>
    <property type="evidence" value="ECO:0007669"/>
    <property type="project" value="InterPro"/>
</dbReference>
<feature type="domain" description="Phospholipase/carboxylesterase/thioesterase" evidence="8">
    <location>
        <begin position="216"/>
        <end position="301"/>
    </location>
</feature>
<evidence type="ECO:0000256" key="7">
    <source>
        <dbReference type="ARBA" id="ARBA00023326"/>
    </source>
</evidence>
<evidence type="ECO:0000256" key="6">
    <source>
        <dbReference type="ARBA" id="ARBA00023277"/>
    </source>
</evidence>
<dbReference type="GO" id="GO:0005576">
    <property type="term" value="C:extracellular region"/>
    <property type="evidence" value="ECO:0007669"/>
    <property type="project" value="UniProtKB-SubCell"/>
</dbReference>
<evidence type="ECO:0000256" key="3">
    <source>
        <dbReference type="ARBA" id="ARBA00022651"/>
    </source>
</evidence>
<dbReference type="EMBL" id="CAFBLD010000017">
    <property type="protein sequence ID" value="CAB4878777.1"/>
    <property type="molecule type" value="Genomic_DNA"/>
</dbReference>
<keyword evidence="7" id="KW-0624">Polysaccharide degradation</keyword>
<organism evidence="9">
    <name type="scientific">freshwater metagenome</name>
    <dbReference type="NCBI Taxonomy" id="449393"/>
    <lineage>
        <taxon>unclassified sequences</taxon>
        <taxon>metagenomes</taxon>
        <taxon>ecological metagenomes</taxon>
    </lineage>
</organism>
<dbReference type="PANTHER" id="PTHR38050:SF2">
    <property type="entry name" value="FERULOYL ESTERASE C-RELATED"/>
    <property type="match status" value="1"/>
</dbReference>
<reference evidence="9" key="1">
    <citation type="submission" date="2020-05" db="EMBL/GenBank/DDBJ databases">
        <authorList>
            <person name="Chiriac C."/>
            <person name="Salcher M."/>
            <person name="Ghai R."/>
            <person name="Kavagutti S V."/>
        </authorList>
    </citation>
    <scope>NUCLEOTIDE SEQUENCE</scope>
</reference>
<dbReference type="GO" id="GO:0045493">
    <property type="term" value="P:xylan catabolic process"/>
    <property type="evidence" value="ECO:0007669"/>
    <property type="project" value="UniProtKB-KW"/>
</dbReference>
<keyword evidence="2" id="KW-0964">Secreted</keyword>